<proteinExistence type="predicted"/>
<gene>
    <name evidence="1" type="ORF">TorRG33x02_065460</name>
</gene>
<evidence type="ECO:0000313" key="2">
    <source>
        <dbReference type="Proteomes" id="UP000237000"/>
    </source>
</evidence>
<accession>A0A2P5FIN9</accession>
<organism evidence="1 2">
    <name type="scientific">Trema orientale</name>
    <name type="common">Charcoal tree</name>
    <name type="synonym">Celtis orientalis</name>
    <dbReference type="NCBI Taxonomy" id="63057"/>
    <lineage>
        <taxon>Eukaryota</taxon>
        <taxon>Viridiplantae</taxon>
        <taxon>Streptophyta</taxon>
        <taxon>Embryophyta</taxon>
        <taxon>Tracheophyta</taxon>
        <taxon>Spermatophyta</taxon>
        <taxon>Magnoliopsida</taxon>
        <taxon>eudicotyledons</taxon>
        <taxon>Gunneridae</taxon>
        <taxon>Pentapetalae</taxon>
        <taxon>rosids</taxon>
        <taxon>fabids</taxon>
        <taxon>Rosales</taxon>
        <taxon>Cannabaceae</taxon>
        <taxon>Trema</taxon>
    </lineage>
</organism>
<sequence>MMMKYPDHSVLPIKKRWKLFVHDYLWSTSTGHDEQTSFVTGNASEVDVTTTTTTSNIYTTTSWSRHDQVNSKKPRTLRRPCMAFFYPAFFVNKVLQNLQLRTTKAEQKEEDSATTMC</sequence>
<evidence type="ECO:0000313" key="1">
    <source>
        <dbReference type="EMBL" id="PON97636.1"/>
    </source>
</evidence>
<comment type="caution">
    <text evidence="1">The sequence shown here is derived from an EMBL/GenBank/DDBJ whole genome shotgun (WGS) entry which is preliminary data.</text>
</comment>
<dbReference type="AlphaFoldDB" id="A0A2P5FIN9"/>
<name>A0A2P5FIN9_TREOI</name>
<protein>
    <submittedName>
        <fullName evidence="1">Uncharacterized protein</fullName>
    </submittedName>
</protein>
<dbReference type="Proteomes" id="UP000237000">
    <property type="component" value="Unassembled WGS sequence"/>
</dbReference>
<dbReference type="InParanoid" id="A0A2P5FIN9"/>
<dbReference type="EMBL" id="JXTC01000030">
    <property type="protein sequence ID" value="PON97636.1"/>
    <property type="molecule type" value="Genomic_DNA"/>
</dbReference>
<keyword evidence="2" id="KW-1185">Reference proteome</keyword>
<reference evidence="2" key="1">
    <citation type="submission" date="2016-06" db="EMBL/GenBank/DDBJ databases">
        <title>Parallel loss of symbiosis genes in relatives of nitrogen-fixing non-legume Parasponia.</title>
        <authorList>
            <person name="Van Velzen R."/>
            <person name="Holmer R."/>
            <person name="Bu F."/>
            <person name="Rutten L."/>
            <person name="Van Zeijl A."/>
            <person name="Liu W."/>
            <person name="Santuari L."/>
            <person name="Cao Q."/>
            <person name="Sharma T."/>
            <person name="Shen D."/>
            <person name="Roswanjaya Y."/>
            <person name="Wardhani T."/>
            <person name="Kalhor M.S."/>
            <person name="Jansen J."/>
            <person name="Van den Hoogen J."/>
            <person name="Gungor B."/>
            <person name="Hartog M."/>
            <person name="Hontelez J."/>
            <person name="Verver J."/>
            <person name="Yang W.-C."/>
            <person name="Schijlen E."/>
            <person name="Repin R."/>
            <person name="Schilthuizen M."/>
            <person name="Schranz E."/>
            <person name="Heidstra R."/>
            <person name="Miyata K."/>
            <person name="Fedorova E."/>
            <person name="Kohlen W."/>
            <person name="Bisseling T."/>
            <person name="Smit S."/>
            <person name="Geurts R."/>
        </authorList>
    </citation>
    <scope>NUCLEOTIDE SEQUENCE [LARGE SCALE GENOMIC DNA]</scope>
    <source>
        <strain evidence="2">cv. RG33-2</strain>
    </source>
</reference>